<dbReference type="AlphaFoldDB" id="A0A2J8ACR8"/>
<evidence type="ECO:0000313" key="5">
    <source>
        <dbReference type="Proteomes" id="UP000236333"/>
    </source>
</evidence>
<keyword evidence="5" id="KW-1185">Reference proteome</keyword>
<evidence type="ECO:0000256" key="2">
    <source>
        <dbReference type="ARBA" id="ARBA00022679"/>
    </source>
</evidence>
<proteinExistence type="inferred from homology"/>
<dbReference type="PANTHER" id="PTHR12203:SF35">
    <property type="entry name" value="PROTEIN O-GLUCOSYLTRANSFERASE 1"/>
    <property type="match status" value="1"/>
</dbReference>
<dbReference type="EMBL" id="PGGS01000060">
    <property type="protein sequence ID" value="PNH10315.1"/>
    <property type="molecule type" value="Genomic_DNA"/>
</dbReference>
<reference evidence="4 5" key="1">
    <citation type="journal article" date="2017" name="Mol. Biol. Evol.">
        <title>The 4-celled Tetrabaena socialis nuclear genome reveals the essential components for genetic control of cell number at the origin of multicellularity in the volvocine lineage.</title>
        <authorList>
            <person name="Featherston J."/>
            <person name="Arakaki Y."/>
            <person name="Hanschen E.R."/>
            <person name="Ferris P.J."/>
            <person name="Michod R.E."/>
            <person name="Olson B.J.S.C."/>
            <person name="Nozaki H."/>
            <person name="Durand P.M."/>
        </authorList>
    </citation>
    <scope>NUCLEOTIDE SEQUENCE [LARGE SCALE GENOMIC DNA]</scope>
    <source>
        <strain evidence="4 5">NIES-571</strain>
    </source>
</reference>
<evidence type="ECO:0000313" key="4">
    <source>
        <dbReference type="EMBL" id="PNH10315.1"/>
    </source>
</evidence>
<accession>A0A2J8ACR8</accession>
<dbReference type="PANTHER" id="PTHR12203">
    <property type="entry name" value="KDEL LYS-ASP-GLU-LEU CONTAINING - RELATED"/>
    <property type="match status" value="1"/>
</dbReference>
<dbReference type="Pfam" id="PF05686">
    <property type="entry name" value="Glyco_transf_90"/>
    <property type="match status" value="1"/>
</dbReference>
<dbReference type="InterPro" id="IPR051091">
    <property type="entry name" value="O-Glucosyltr/Glycosyltrsf_90"/>
</dbReference>
<sequence>MGRQLPKSQFNWNPSSVYLYPWHLKKDLAYFRGVPFCSGYWHQHTAANCTFICPRAYLSWRSFDDQRSGRPQLLDVGLVEPFVMPQQPGPGSPPLCVPEAPPVVPRTPVADHTHYKWLLHIEGVTASSRLSQLFMTNSVVLFQQQPFVEYFYRSLKPNVHYVPFWMATPAGIADVYDVVERLRRLDRDEPAATQRIVREAQMFATKFTSPSARAHYLLEALMAYKALFADMDAFLEGYVAGLREKGFDIK</sequence>
<evidence type="ECO:0000256" key="1">
    <source>
        <dbReference type="ARBA" id="ARBA00010118"/>
    </source>
</evidence>
<keyword evidence="2 4" id="KW-0808">Transferase</keyword>
<dbReference type="SMART" id="SM00672">
    <property type="entry name" value="CAP10"/>
    <property type="match status" value="1"/>
</dbReference>
<comment type="similarity">
    <text evidence="1">Belongs to the glycosyltransferase 90 family.</text>
</comment>
<protein>
    <submittedName>
        <fullName evidence="4">Protein O-glucosyltransferase 1</fullName>
    </submittedName>
</protein>
<feature type="domain" description="Glycosyl transferase CAP10" evidence="3">
    <location>
        <begin position="4"/>
        <end position="225"/>
    </location>
</feature>
<organism evidence="4 5">
    <name type="scientific">Tetrabaena socialis</name>
    <dbReference type="NCBI Taxonomy" id="47790"/>
    <lineage>
        <taxon>Eukaryota</taxon>
        <taxon>Viridiplantae</taxon>
        <taxon>Chlorophyta</taxon>
        <taxon>core chlorophytes</taxon>
        <taxon>Chlorophyceae</taxon>
        <taxon>CS clade</taxon>
        <taxon>Chlamydomonadales</taxon>
        <taxon>Tetrabaenaceae</taxon>
        <taxon>Tetrabaena</taxon>
    </lineage>
</organism>
<dbReference type="InterPro" id="IPR006598">
    <property type="entry name" value="CAP10"/>
</dbReference>
<comment type="caution">
    <text evidence="4">The sequence shown here is derived from an EMBL/GenBank/DDBJ whole genome shotgun (WGS) entry which is preliminary data.</text>
</comment>
<dbReference type="GO" id="GO:0016740">
    <property type="term" value="F:transferase activity"/>
    <property type="evidence" value="ECO:0007669"/>
    <property type="project" value="UniProtKB-KW"/>
</dbReference>
<evidence type="ECO:0000259" key="3">
    <source>
        <dbReference type="SMART" id="SM00672"/>
    </source>
</evidence>
<gene>
    <name evidence="4" type="ORF">TSOC_002952</name>
</gene>
<dbReference type="Proteomes" id="UP000236333">
    <property type="component" value="Unassembled WGS sequence"/>
</dbReference>
<dbReference type="OrthoDB" id="541052at2759"/>
<name>A0A2J8ACR8_9CHLO</name>